<organism evidence="2 3">
    <name type="scientific">Neoroseomonas soli</name>
    <dbReference type="NCBI Taxonomy" id="1081025"/>
    <lineage>
        <taxon>Bacteria</taxon>
        <taxon>Pseudomonadati</taxon>
        <taxon>Pseudomonadota</taxon>
        <taxon>Alphaproteobacteria</taxon>
        <taxon>Acetobacterales</taxon>
        <taxon>Acetobacteraceae</taxon>
        <taxon>Neoroseomonas</taxon>
    </lineage>
</organism>
<reference evidence="2" key="2">
    <citation type="journal article" date="2021" name="Syst. Appl. Microbiol.">
        <title>Roseomonas hellenica sp. nov., isolated from roots of wild-growing Alkanna tinctoria.</title>
        <authorList>
            <person name="Rat A."/>
            <person name="Naranjo H.D."/>
            <person name="Lebbe L."/>
            <person name="Cnockaert M."/>
            <person name="Krigas N."/>
            <person name="Grigoriadou K."/>
            <person name="Maloupa E."/>
            <person name="Willems A."/>
        </authorList>
    </citation>
    <scope>NUCLEOTIDE SEQUENCE</scope>
    <source>
        <strain evidence="2">LMG 31231</strain>
    </source>
</reference>
<dbReference type="EMBL" id="JAAEDM010000127">
    <property type="protein sequence ID" value="MBR0674232.1"/>
    <property type="molecule type" value="Genomic_DNA"/>
</dbReference>
<evidence type="ECO:0000313" key="3">
    <source>
        <dbReference type="Proteomes" id="UP001138751"/>
    </source>
</evidence>
<evidence type="ECO:0000256" key="1">
    <source>
        <dbReference type="SAM" id="MobiDB-lite"/>
    </source>
</evidence>
<accession>A0A9X9X4A3</accession>
<evidence type="ECO:0000313" key="2">
    <source>
        <dbReference type="EMBL" id="MBR0674232.1"/>
    </source>
</evidence>
<dbReference type="Proteomes" id="UP001138751">
    <property type="component" value="Unassembled WGS sequence"/>
</dbReference>
<dbReference type="RefSeq" id="WP_211864655.1">
    <property type="nucleotide sequence ID" value="NZ_JAAEDM010000127.1"/>
</dbReference>
<feature type="region of interest" description="Disordered" evidence="1">
    <location>
        <begin position="85"/>
        <end position="104"/>
    </location>
</feature>
<proteinExistence type="predicted"/>
<protein>
    <submittedName>
        <fullName evidence="2">Uncharacterized protein</fullName>
    </submittedName>
</protein>
<keyword evidence="3" id="KW-1185">Reference proteome</keyword>
<dbReference type="AlphaFoldDB" id="A0A9X9X4A3"/>
<feature type="compositionally biased region" description="Low complexity" evidence="1">
    <location>
        <begin position="88"/>
        <end position="97"/>
    </location>
</feature>
<comment type="caution">
    <text evidence="2">The sequence shown here is derived from an EMBL/GenBank/DDBJ whole genome shotgun (WGS) entry which is preliminary data.</text>
</comment>
<name>A0A9X9X4A3_9PROT</name>
<reference evidence="2" key="1">
    <citation type="submission" date="2020-01" db="EMBL/GenBank/DDBJ databases">
        <authorList>
            <person name="Rat A."/>
        </authorList>
    </citation>
    <scope>NUCLEOTIDE SEQUENCE</scope>
    <source>
        <strain evidence="2">LMG 31231</strain>
    </source>
</reference>
<sequence>MTVSPFRPPRLASVPGQGMWHWNAEPRRDFAATADEGRALQADIAVAIGVLAQRMLADVFPGSVEPPPTRAGERANALRANCPPVAPPAAAGQTVPAEALAARH</sequence>
<gene>
    <name evidence="2" type="ORF">GXW76_23875</name>
</gene>